<dbReference type="Pfam" id="PF17726">
    <property type="entry name" value="DpnI_C"/>
    <property type="match status" value="1"/>
</dbReference>
<dbReference type="HOGENOM" id="CLU_095681_0_0_9"/>
<dbReference type="EMBL" id="AEVN01000006">
    <property type="protein sequence ID" value="EFY05837.1"/>
    <property type="molecule type" value="Genomic_DNA"/>
</dbReference>
<evidence type="ECO:0000259" key="1">
    <source>
        <dbReference type="Pfam" id="PF17726"/>
    </source>
</evidence>
<dbReference type="Proteomes" id="UP000004923">
    <property type="component" value="Unassembled WGS sequence"/>
</dbReference>
<gene>
    <name evidence="2" type="ORF">HMPREF9443_00162</name>
</gene>
<accession>E8LBF1</accession>
<reference evidence="2 3" key="1">
    <citation type="submission" date="2011-01" db="EMBL/GenBank/DDBJ databases">
        <authorList>
            <person name="Weinstock G."/>
            <person name="Sodergren E."/>
            <person name="Clifton S."/>
            <person name="Fulton L."/>
            <person name="Fulton B."/>
            <person name="Courtney L."/>
            <person name="Fronick C."/>
            <person name="Harrison M."/>
            <person name="Strong C."/>
            <person name="Farmer C."/>
            <person name="Delahaunty K."/>
            <person name="Markovic C."/>
            <person name="Hall O."/>
            <person name="Minx P."/>
            <person name="Tomlinson C."/>
            <person name="Mitreva M."/>
            <person name="Hou S."/>
            <person name="Chen J."/>
            <person name="Wollam A."/>
            <person name="Pepin K.H."/>
            <person name="Johnson M."/>
            <person name="Bhonagiri V."/>
            <person name="Zhang X."/>
            <person name="Suruliraj S."/>
            <person name="Warren W."/>
            <person name="Chinwalla A."/>
            <person name="Mardis E.R."/>
            <person name="Wilson R.K."/>
        </authorList>
    </citation>
    <scope>NUCLEOTIDE SEQUENCE [LARGE SCALE GENOMIC DNA]</scope>
    <source>
        <strain evidence="2 3">YIT 12067</strain>
    </source>
</reference>
<dbReference type="OrthoDB" id="1664032at2"/>
<dbReference type="eggNOG" id="ENOG502Z8N2">
    <property type="taxonomic scope" value="Bacteria"/>
</dbReference>
<dbReference type="RefSeq" id="WP_009144558.1">
    <property type="nucleotide sequence ID" value="NZ_GL830848.1"/>
</dbReference>
<dbReference type="InterPro" id="IPR010324">
    <property type="entry name" value="DRP"/>
</dbReference>
<sequence length="257" mass="29596">MNCNFNTALTQSYHSQSQIIRILTESWVSEYMYCPHCGNASLNHFPNNKAVADFYCPNCNNEYELKSKAGSIGHKIADGAYHTFIDRITSNNNPDFFILNYSKQLLTVNNLWIIPKHFFVPDIIEQRKPLSDNAQRKGWIGCNILIDKIPSQAKIDIIHNSVPVPQELVQAQVQQASLLYTDNLSSRGWLLDTLNCVNSIKTEMFSLSDMYQFETLLTIKHPNNHNIKAKIRQQLQLLRDKGFIDFLDRGIYKKIVK</sequence>
<proteinExistence type="predicted"/>
<protein>
    <submittedName>
        <fullName evidence="2">Dam-replacing family protein</fullName>
    </submittedName>
</protein>
<evidence type="ECO:0000313" key="3">
    <source>
        <dbReference type="Proteomes" id="UP000004923"/>
    </source>
</evidence>
<evidence type="ECO:0000313" key="2">
    <source>
        <dbReference type="EMBL" id="EFY05837.1"/>
    </source>
</evidence>
<dbReference type="InterPro" id="IPR036388">
    <property type="entry name" value="WH-like_DNA-bd_sf"/>
</dbReference>
<dbReference type="InterPro" id="IPR043025">
    <property type="entry name" value="DRP_PD-(D/E)XK_dom"/>
</dbReference>
<name>E8LBF1_9FIRM</name>
<organism evidence="2 3">
    <name type="scientific">Phascolarctobacterium succinatutens YIT 12067</name>
    <dbReference type="NCBI Taxonomy" id="626939"/>
    <lineage>
        <taxon>Bacteria</taxon>
        <taxon>Bacillati</taxon>
        <taxon>Bacillota</taxon>
        <taxon>Negativicutes</taxon>
        <taxon>Acidaminococcales</taxon>
        <taxon>Acidaminococcaceae</taxon>
        <taxon>Phascolarctobacterium</taxon>
    </lineage>
</organism>
<dbReference type="Gene3D" id="3.40.210.30">
    <property type="entry name" value="Dam replacing family, catalytic PD-(D/E)XK domain"/>
    <property type="match status" value="1"/>
</dbReference>
<dbReference type="Pfam" id="PF06044">
    <property type="entry name" value="DpnI"/>
    <property type="match status" value="1"/>
</dbReference>
<dbReference type="InterPro" id="IPR041368">
    <property type="entry name" value="DRP_C"/>
</dbReference>
<feature type="domain" description="Dam-replacing protein HTH" evidence="1">
    <location>
        <begin position="185"/>
        <end position="254"/>
    </location>
</feature>
<dbReference type="CDD" id="cd22319">
    <property type="entry name" value="DpnI-like"/>
    <property type="match status" value="1"/>
</dbReference>
<keyword evidence="3" id="KW-1185">Reference proteome</keyword>
<comment type="caution">
    <text evidence="2">The sequence shown here is derived from an EMBL/GenBank/DDBJ whole genome shotgun (WGS) entry which is preliminary data.</text>
</comment>
<dbReference type="Gene3D" id="1.10.10.10">
    <property type="entry name" value="Winged helix-like DNA-binding domain superfamily/Winged helix DNA-binding domain"/>
    <property type="match status" value="1"/>
</dbReference>
<dbReference type="AlphaFoldDB" id="E8LBF1"/>